<evidence type="ECO:0000256" key="1">
    <source>
        <dbReference type="SAM" id="MobiDB-lite"/>
    </source>
</evidence>
<evidence type="ECO:0000313" key="2">
    <source>
        <dbReference type="EMBL" id="KAG7159429.1"/>
    </source>
</evidence>
<keyword evidence="3" id="KW-1185">Reference proteome</keyword>
<feature type="region of interest" description="Disordered" evidence="1">
    <location>
        <begin position="69"/>
        <end position="88"/>
    </location>
</feature>
<evidence type="ECO:0000313" key="3">
    <source>
        <dbReference type="Proteomes" id="UP000747542"/>
    </source>
</evidence>
<accession>A0A8J5JUF9</accession>
<dbReference type="EMBL" id="JAHLQT010033114">
    <property type="protein sequence ID" value="KAG7159429.1"/>
    <property type="molecule type" value="Genomic_DNA"/>
</dbReference>
<organism evidence="2 3">
    <name type="scientific">Homarus americanus</name>
    <name type="common">American lobster</name>
    <dbReference type="NCBI Taxonomy" id="6706"/>
    <lineage>
        <taxon>Eukaryota</taxon>
        <taxon>Metazoa</taxon>
        <taxon>Ecdysozoa</taxon>
        <taxon>Arthropoda</taxon>
        <taxon>Crustacea</taxon>
        <taxon>Multicrustacea</taxon>
        <taxon>Malacostraca</taxon>
        <taxon>Eumalacostraca</taxon>
        <taxon>Eucarida</taxon>
        <taxon>Decapoda</taxon>
        <taxon>Pleocyemata</taxon>
        <taxon>Astacidea</taxon>
        <taxon>Nephropoidea</taxon>
        <taxon>Nephropidae</taxon>
        <taxon>Homarus</taxon>
    </lineage>
</organism>
<gene>
    <name evidence="2" type="ORF">Hamer_G004055</name>
</gene>
<name>A0A8J5JUF9_HOMAM</name>
<protein>
    <submittedName>
        <fullName evidence="2">Uncharacterized protein</fullName>
    </submittedName>
</protein>
<comment type="caution">
    <text evidence="2">The sequence shown here is derived from an EMBL/GenBank/DDBJ whole genome shotgun (WGS) entry which is preliminary data.</text>
</comment>
<sequence>MTHTRGGIQGTLLIHSFNMCDLKSRTSVNTTDPAGTMASPLQAPLANAVYTVPRSTPCGSRCHVHPVRHTPPYTRPFTHTPPNGTGTC</sequence>
<reference evidence="2" key="1">
    <citation type="journal article" date="2021" name="Sci. Adv.">
        <title>The American lobster genome reveals insights on longevity, neural, and immune adaptations.</title>
        <authorList>
            <person name="Polinski J.M."/>
            <person name="Zimin A.V."/>
            <person name="Clark K.F."/>
            <person name="Kohn A.B."/>
            <person name="Sadowski N."/>
            <person name="Timp W."/>
            <person name="Ptitsyn A."/>
            <person name="Khanna P."/>
            <person name="Romanova D.Y."/>
            <person name="Williams P."/>
            <person name="Greenwood S.J."/>
            <person name="Moroz L.L."/>
            <person name="Walt D.R."/>
            <person name="Bodnar A.G."/>
        </authorList>
    </citation>
    <scope>NUCLEOTIDE SEQUENCE</scope>
    <source>
        <strain evidence="2">GMGI-L3</strain>
    </source>
</reference>
<dbReference type="AlphaFoldDB" id="A0A8J5JUF9"/>
<dbReference type="Proteomes" id="UP000747542">
    <property type="component" value="Unassembled WGS sequence"/>
</dbReference>
<proteinExistence type="predicted"/>